<dbReference type="NCBIfam" id="TIGR01552">
    <property type="entry name" value="phd_fam"/>
    <property type="match status" value="1"/>
</dbReference>
<dbReference type="SUPFAM" id="SSF143120">
    <property type="entry name" value="YefM-like"/>
    <property type="match status" value="1"/>
</dbReference>
<dbReference type="Proteomes" id="UP000255167">
    <property type="component" value="Unassembled WGS sequence"/>
</dbReference>
<name>A0A378FRU7_KLEPN</name>
<comment type="similarity">
    <text evidence="1">Belongs to the phD/YefM antitoxin family.</text>
</comment>
<protein>
    <submittedName>
        <fullName evidence="2">Prevent host death protein, Phd antitoxin</fullName>
    </submittedName>
</protein>
<dbReference type="Gene3D" id="3.40.1620.10">
    <property type="entry name" value="YefM-like domain"/>
    <property type="match status" value="1"/>
</dbReference>
<dbReference type="AlphaFoldDB" id="A0A378FRU7"/>
<proteinExistence type="inferred from homology"/>
<accession>A0A378FRU7</accession>
<dbReference type="InterPro" id="IPR036165">
    <property type="entry name" value="YefM-like_sf"/>
</dbReference>
<evidence type="ECO:0000313" key="3">
    <source>
        <dbReference type="Proteomes" id="UP000255167"/>
    </source>
</evidence>
<reference evidence="2 3" key="1">
    <citation type="submission" date="2018-06" db="EMBL/GenBank/DDBJ databases">
        <authorList>
            <consortium name="Pathogen Informatics"/>
            <person name="Doyle S."/>
        </authorList>
    </citation>
    <scope>NUCLEOTIDE SEQUENCE [LARGE SCALE GENOMIC DNA]</scope>
    <source>
        <strain evidence="2 3">NCTC9617</strain>
    </source>
</reference>
<gene>
    <name evidence="2" type="ORF">NCTC9617_03794</name>
</gene>
<organism evidence="2 3">
    <name type="scientific">Klebsiella pneumoniae</name>
    <dbReference type="NCBI Taxonomy" id="573"/>
    <lineage>
        <taxon>Bacteria</taxon>
        <taxon>Pseudomonadati</taxon>
        <taxon>Pseudomonadota</taxon>
        <taxon>Gammaproteobacteria</taxon>
        <taxon>Enterobacterales</taxon>
        <taxon>Enterobacteriaceae</taxon>
        <taxon>Klebsiella/Raoultella group</taxon>
        <taxon>Klebsiella</taxon>
        <taxon>Klebsiella pneumoniae complex</taxon>
    </lineage>
</organism>
<dbReference type="EMBL" id="UGNC01000005">
    <property type="protein sequence ID" value="STW47245.1"/>
    <property type="molecule type" value="Genomic_DNA"/>
</dbReference>
<evidence type="ECO:0000256" key="1">
    <source>
        <dbReference type="ARBA" id="ARBA00009981"/>
    </source>
</evidence>
<sequence length="109" mass="12032">MRTVNYSEARQNLADVLESAVTGVPVTITVVGINLQSSLVQKSLNATRRPEWMMSSRLSWRFMVMRSGSLRINDAADYLSGRDNTVFTTGCSASRLALPVCPIRGVPKR</sequence>
<evidence type="ECO:0000313" key="2">
    <source>
        <dbReference type="EMBL" id="STW47245.1"/>
    </source>
</evidence>